<comment type="cofactor">
    <cofactor evidence="1">
        <name>Zn(2+)</name>
        <dbReference type="ChEBI" id="CHEBI:29105"/>
    </cofactor>
</comment>
<feature type="modified residue" description="N6-carboxylysine" evidence="5">
    <location>
        <position position="150"/>
    </location>
</feature>
<proteinExistence type="inferred from homology"/>
<dbReference type="RefSeq" id="WP_282588048.1">
    <property type="nucleotide sequence ID" value="NZ_JAMOIM010000030.1"/>
</dbReference>
<comment type="PTM">
    <text evidence="5">Carbamylation allows a single lysine to coordinate two divalent metal cations.</text>
</comment>
<accession>A0AA42CLK4</accession>
<evidence type="ECO:0000256" key="4">
    <source>
        <dbReference type="ARBA" id="ARBA00022801"/>
    </source>
</evidence>
<name>A0AA42CLK4_9HYPH</name>
<evidence type="ECO:0000256" key="3">
    <source>
        <dbReference type="ARBA" id="ARBA00022723"/>
    </source>
</evidence>
<dbReference type="InterPro" id="IPR011778">
    <property type="entry name" value="Hydantoinase/dihydroPyrase"/>
</dbReference>
<dbReference type="EMBL" id="JAMOIM010000030">
    <property type="protein sequence ID" value="MCW6511673.1"/>
    <property type="molecule type" value="Genomic_DNA"/>
</dbReference>
<dbReference type="InterPro" id="IPR032466">
    <property type="entry name" value="Metal_Hydrolase"/>
</dbReference>
<dbReference type="AlphaFoldDB" id="A0AA42CLK4"/>
<evidence type="ECO:0000259" key="6">
    <source>
        <dbReference type="Pfam" id="PF01979"/>
    </source>
</evidence>
<comment type="similarity">
    <text evidence="2">Belongs to the metallo-dependent hydrolases superfamily. Hydantoinase/dihydropyrimidinase family.</text>
</comment>
<dbReference type="SUPFAM" id="SSF51556">
    <property type="entry name" value="Metallo-dependent hydrolases"/>
    <property type="match status" value="1"/>
</dbReference>
<feature type="domain" description="Amidohydrolase-related" evidence="6">
    <location>
        <begin position="48"/>
        <end position="435"/>
    </location>
</feature>
<evidence type="ECO:0000313" key="7">
    <source>
        <dbReference type="EMBL" id="MCW6511673.1"/>
    </source>
</evidence>
<keyword evidence="8" id="KW-1185">Reference proteome</keyword>
<dbReference type="GO" id="GO:0046872">
    <property type="term" value="F:metal ion binding"/>
    <property type="evidence" value="ECO:0007669"/>
    <property type="project" value="UniProtKB-KW"/>
</dbReference>
<organism evidence="7 8">
    <name type="scientific">Lichenifustis flavocetrariae</name>
    <dbReference type="NCBI Taxonomy" id="2949735"/>
    <lineage>
        <taxon>Bacteria</taxon>
        <taxon>Pseudomonadati</taxon>
        <taxon>Pseudomonadota</taxon>
        <taxon>Alphaproteobacteria</taxon>
        <taxon>Hyphomicrobiales</taxon>
        <taxon>Lichenihabitantaceae</taxon>
        <taxon>Lichenifustis</taxon>
    </lineage>
</organism>
<dbReference type="Gene3D" id="2.30.40.10">
    <property type="entry name" value="Urease, subunit C, domain 1"/>
    <property type="match status" value="1"/>
</dbReference>
<evidence type="ECO:0000313" key="8">
    <source>
        <dbReference type="Proteomes" id="UP001165667"/>
    </source>
</evidence>
<evidence type="ECO:0000256" key="1">
    <source>
        <dbReference type="ARBA" id="ARBA00001947"/>
    </source>
</evidence>
<dbReference type="GO" id="GO:0004157">
    <property type="term" value="F:dihydropyrimidinase activity"/>
    <property type="evidence" value="ECO:0007669"/>
    <property type="project" value="UniProtKB-EC"/>
</dbReference>
<comment type="caution">
    <text evidence="7">The sequence shown here is derived from an EMBL/GenBank/DDBJ whole genome shotgun (WGS) entry which is preliminary data.</text>
</comment>
<dbReference type="InterPro" id="IPR011059">
    <property type="entry name" value="Metal-dep_hydrolase_composite"/>
</dbReference>
<dbReference type="InterPro" id="IPR006680">
    <property type="entry name" value="Amidohydro-rel"/>
</dbReference>
<evidence type="ECO:0000256" key="5">
    <source>
        <dbReference type="PIRSR" id="PIRSR611778-50"/>
    </source>
</evidence>
<dbReference type="SUPFAM" id="SSF51338">
    <property type="entry name" value="Composite domain of metallo-dependent hydrolases"/>
    <property type="match status" value="1"/>
</dbReference>
<dbReference type="Proteomes" id="UP001165667">
    <property type="component" value="Unassembled WGS sequence"/>
</dbReference>
<keyword evidence="4 7" id="KW-0378">Hydrolase</keyword>
<keyword evidence="3" id="KW-0479">Metal-binding</keyword>
<dbReference type="InterPro" id="IPR050378">
    <property type="entry name" value="Metallo-dep_Hydrolases_sf"/>
</dbReference>
<dbReference type="EC" id="3.5.2.2" evidence="7"/>
<dbReference type="Gene3D" id="3.20.20.140">
    <property type="entry name" value="Metal-dependent hydrolases"/>
    <property type="match status" value="1"/>
</dbReference>
<dbReference type="FunFam" id="3.20.20.140:FF:000174">
    <property type="entry name" value="Dihydropyrimidinase-related protein 2"/>
    <property type="match status" value="1"/>
</dbReference>
<reference evidence="7" key="1">
    <citation type="submission" date="2022-05" db="EMBL/GenBank/DDBJ databases">
        <authorList>
            <person name="Pankratov T."/>
        </authorList>
    </citation>
    <scope>NUCLEOTIDE SEQUENCE</scope>
    <source>
        <strain evidence="7">BP6-180914</strain>
    </source>
</reference>
<evidence type="ECO:0000256" key="2">
    <source>
        <dbReference type="ARBA" id="ARBA00008829"/>
    </source>
</evidence>
<sequence length="474" mass="50926">MHDLVVRNGRVALDGGWAECDIGIDSDRITALGSGLVGRAHIDASGTWVMPGGIDAHCHLDQPNWGGVDTADDFTSGSRAAAFGGTTTIVPFAMPGPGMTALAALDRSLDRANGRSLVDYGLHGVMTQDTGADIKAQTERLAVRGVPSVKLFMTYTGFAVSDDLMLRVMDAAHEAGAVVMVHAENDAAIRRTTARLAASDRTGFRYHAVAHAEILEREATHRAITLAEVTGARLVIVHVSGHQAADEVRRGQMRGIDVVAETCPQYLLLTAADLASAPDEAARFIFTPPPRSRAGQAALWDGLADGLIGLWSSDHSPYRLSDKLPADRPPSFLTAANGVPGLETRLPILFSEGLVTNRLTLSRYLALAGGEAARLYGLDRKGRIAPGFDADLVLWNPDRRWQVRAAEQQSAVDFSPFEGLWLTGRPRDVLLRGRLIVSNGVLHDANPGGRFLSRMSGVPRHRHPLEETTPWLDG</sequence>
<dbReference type="PANTHER" id="PTHR11647:SF1">
    <property type="entry name" value="COLLAPSIN RESPONSE MEDIATOR PROTEIN"/>
    <property type="match status" value="1"/>
</dbReference>
<dbReference type="PANTHER" id="PTHR11647">
    <property type="entry name" value="HYDRANTOINASE/DIHYDROPYRIMIDINASE FAMILY MEMBER"/>
    <property type="match status" value="1"/>
</dbReference>
<dbReference type="Pfam" id="PF01979">
    <property type="entry name" value="Amidohydro_1"/>
    <property type="match status" value="1"/>
</dbReference>
<dbReference type="GO" id="GO:0005829">
    <property type="term" value="C:cytosol"/>
    <property type="evidence" value="ECO:0007669"/>
    <property type="project" value="TreeGrafter"/>
</dbReference>
<dbReference type="NCBIfam" id="TIGR02033">
    <property type="entry name" value="D-hydantoinase"/>
    <property type="match status" value="1"/>
</dbReference>
<gene>
    <name evidence="7" type="primary">hydA</name>
    <name evidence="7" type="ORF">M8523_27260</name>
</gene>
<protein>
    <submittedName>
        <fullName evidence="7">Dihydropyrimidinase</fullName>
        <ecNumber evidence="7">3.5.2.2</ecNumber>
    </submittedName>
</protein>